<dbReference type="InParanoid" id="A0A2K2C692"/>
<dbReference type="Gene3D" id="2.60.120.10">
    <property type="entry name" value="Jelly Rolls"/>
    <property type="match status" value="1"/>
</dbReference>
<dbReference type="InterPro" id="IPR014710">
    <property type="entry name" value="RmlC-like_jellyroll"/>
</dbReference>
<evidence type="ECO:0000313" key="2">
    <source>
        <dbReference type="EMBL" id="PNT57545.1"/>
    </source>
</evidence>
<evidence type="ECO:0000256" key="1">
    <source>
        <dbReference type="SAM" id="SignalP"/>
    </source>
</evidence>
<sequence length="53" mass="5887">MAMSNPLLCLFLSSSMAPWLNIKCQLNKLDALINPDSRVESQAGVTESWNPNH</sequence>
<protein>
    <submittedName>
        <fullName evidence="2">Uncharacterized protein</fullName>
    </submittedName>
</protein>
<dbReference type="AlphaFoldDB" id="A0A2K2C692"/>
<organism evidence="2 3">
    <name type="scientific">Populus trichocarpa</name>
    <name type="common">Western balsam poplar</name>
    <name type="synonym">Populus balsamifera subsp. trichocarpa</name>
    <dbReference type="NCBI Taxonomy" id="3694"/>
    <lineage>
        <taxon>Eukaryota</taxon>
        <taxon>Viridiplantae</taxon>
        <taxon>Streptophyta</taxon>
        <taxon>Embryophyta</taxon>
        <taxon>Tracheophyta</taxon>
        <taxon>Spermatophyta</taxon>
        <taxon>Magnoliopsida</taxon>
        <taxon>eudicotyledons</taxon>
        <taxon>Gunneridae</taxon>
        <taxon>Pentapetalae</taxon>
        <taxon>rosids</taxon>
        <taxon>fabids</taxon>
        <taxon>Malpighiales</taxon>
        <taxon>Salicaceae</taxon>
        <taxon>Saliceae</taxon>
        <taxon>Populus</taxon>
    </lineage>
</organism>
<reference evidence="2 3" key="1">
    <citation type="journal article" date="2006" name="Science">
        <title>The genome of black cottonwood, Populus trichocarpa (Torr. &amp; Gray).</title>
        <authorList>
            <person name="Tuskan G.A."/>
            <person name="Difazio S."/>
            <person name="Jansson S."/>
            <person name="Bohlmann J."/>
            <person name="Grigoriev I."/>
            <person name="Hellsten U."/>
            <person name="Putnam N."/>
            <person name="Ralph S."/>
            <person name="Rombauts S."/>
            <person name="Salamov A."/>
            <person name="Schein J."/>
            <person name="Sterck L."/>
            <person name="Aerts A."/>
            <person name="Bhalerao R.R."/>
            <person name="Bhalerao R.P."/>
            <person name="Blaudez D."/>
            <person name="Boerjan W."/>
            <person name="Brun A."/>
            <person name="Brunner A."/>
            <person name="Busov V."/>
            <person name="Campbell M."/>
            <person name="Carlson J."/>
            <person name="Chalot M."/>
            <person name="Chapman J."/>
            <person name="Chen G.L."/>
            <person name="Cooper D."/>
            <person name="Coutinho P.M."/>
            <person name="Couturier J."/>
            <person name="Covert S."/>
            <person name="Cronk Q."/>
            <person name="Cunningham R."/>
            <person name="Davis J."/>
            <person name="Degroeve S."/>
            <person name="Dejardin A."/>
            <person name="Depamphilis C."/>
            <person name="Detter J."/>
            <person name="Dirks B."/>
            <person name="Dubchak I."/>
            <person name="Duplessis S."/>
            <person name="Ehlting J."/>
            <person name="Ellis B."/>
            <person name="Gendler K."/>
            <person name="Goodstein D."/>
            <person name="Gribskov M."/>
            <person name="Grimwood J."/>
            <person name="Groover A."/>
            <person name="Gunter L."/>
            <person name="Hamberger B."/>
            <person name="Heinze B."/>
            <person name="Helariutta Y."/>
            <person name="Henrissat B."/>
            <person name="Holligan D."/>
            <person name="Holt R."/>
            <person name="Huang W."/>
            <person name="Islam-Faridi N."/>
            <person name="Jones S."/>
            <person name="Jones-Rhoades M."/>
            <person name="Jorgensen R."/>
            <person name="Joshi C."/>
            <person name="Kangasjarvi J."/>
            <person name="Karlsson J."/>
            <person name="Kelleher C."/>
            <person name="Kirkpatrick R."/>
            <person name="Kirst M."/>
            <person name="Kohler A."/>
            <person name="Kalluri U."/>
            <person name="Larimer F."/>
            <person name="Leebens-Mack J."/>
            <person name="Leple J.C."/>
            <person name="Locascio P."/>
            <person name="Lou Y."/>
            <person name="Lucas S."/>
            <person name="Martin F."/>
            <person name="Montanini B."/>
            <person name="Napoli C."/>
            <person name="Nelson D.R."/>
            <person name="Nelson C."/>
            <person name="Nieminen K."/>
            <person name="Nilsson O."/>
            <person name="Pereda V."/>
            <person name="Peter G."/>
            <person name="Philippe R."/>
            <person name="Pilate G."/>
            <person name="Poliakov A."/>
            <person name="Razumovskaya J."/>
            <person name="Richardson P."/>
            <person name="Rinaldi C."/>
            <person name="Ritland K."/>
            <person name="Rouze P."/>
            <person name="Ryaboy D."/>
            <person name="Schmutz J."/>
            <person name="Schrader J."/>
            <person name="Segerman B."/>
            <person name="Shin H."/>
            <person name="Siddiqui A."/>
            <person name="Sterky F."/>
            <person name="Terry A."/>
            <person name="Tsai C.J."/>
            <person name="Uberbacher E."/>
            <person name="Unneberg P."/>
            <person name="Vahala J."/>
            <person name="Wall K."/>
            <person name="Wessler S."/>
            <person name="Yang G."/>
            <person name="Yin T."/>
            <person name="Douglas C."/>
            <person name="Marra M."/>
            <person name="Sandberg G."/>
            <person name="Van de Peer Y."/>
            <person name="Rokhsar D."/>
        </authorList>
    </citation>
    <scope>NUCLEOTIDE SEQUENCE [LARGE SCALE GENOMIC DNA]</scope>
    <source>
        <strain evidence="3">cv. Nisqually</strain>
    </source>
</reference>
<proteinExistence type="predicted"/>
<feature type="chain" id="PRO_5014408585" evidence="1">
    <location>
        <begin position="18"/>
        <end position="53"/>
    </location>
</feature>
<keyword evidence="1" id="KW-0732">Signal</keyword>
<dbReference type="EMBL" id="CM009290">
    <property type="protein sequence ID" value="PNT57545.1"/>
    <property type="molecule type" value="Genomic_DNA"/>
</dbReference>
<accession>A0A2K2C692</accession>
<dbReference type="Proteomes" id="UP000006729">
    <property type="component" value="Chromosome 1"/>
</dbReference>
<feature type="signal peptide" evidence="1">
    <location>
        <begin position="1"/>
        <end position="17"/>
    </location>
</feature>
<keyword evidence="3" id="KW-1185">Reference proteome</keyword>
<gene>
    <name evidence="2" type="ORF">POPTR_001G306400</name>
</gene>
<name>A0A2K2C692_POPTR</name>
<evidence type="ECO:0000313" key="3">
    <source>
        <dbReference type="Proteomes" id="UP000006729"/>
    </source>
</evidence>